<gene>
    <name evidence="5" type="ORF">D0867_01659</name>
</gene>
<dbReference type="GO" id="GO:0003723">
    <property type="term" value="F:RNA binding"/>
    <property type="evidence" value="ECO:0007669"/>
    <property type="project" value="InterPro"/>
</dbReference>
<evidence type="ECO:0008006" key="7">
    <source>
        <dbReference type="Google" id="ProtNLM"/>
    </source>
</evidence>
<dbReference type="GO" id="GO:0006412">
    <property type="term" value="P:translation"/>
    <property type="evidence" value="ECO:0007669"/>
    <property type="project" value="InterPro"/>
</dbReference>
<dbReference type="GO" id="GO:0003735">
    <property type="term" value="F:structural constituent of ribosome"/>
    <property type="evidence" value="ECO:0007669"/>
    <property type="project" value="InterPro"/>
</dbReference>
<feature type="compositionally biased region" description="Polar residues" evidence="4">
    <location>
        <begin position="141"/>
        <end position="151"/>
    </location>
</feature>
<evidence type="ECO:0000313" key="5">
    <source>
        <dbReference type="EMBL" id="RMY24012.1"/>
    </source>
</evidence>
<protein>
    <recommendedName>
        <fullName evidence="7">30S ribosomal protein S13</fullName>
    </recommendedName>
</protein>
<comment type="caution">
    <text evidence="5">The sequence shown here is derived from an EMBL/GenBank/DDBJ whole genome shotgun (WGS) entry which is preliminary data.</text>
</comment>
<dbReference type="Pfam" id="PF00416">
    <property type="entry name" value="Ribosomal_S13"/>
    <property type="match status" value="1"/>
</dbReference>
<organism evidence="5 6">
    <name type="scientific">Hortaea werneckii</name>
    <name type="common">Black yeast</name>
    <name type="synonym">Cladosporium werneckii</name>
    <dbReference type="NCBI Taxonomy" id="91943"/>
    <lineage>
        <taxon>Eukaryota</taxon>
        <taxon>Fungi</taxon>
        <taxon>Dikarya</taxon>
        <taxon>Ascomycota</taxon>
        <taxon>Pezizomycotina</taxon>
        <taxon>Dothideomycetes</taxon>
        <taxon>Dothideomycetidae</taxon>
        <taxon>Mycosphaerellales</taxon>
        <taxon>Teratosphaeriaceae</taxon>
        <taxon>Hortaea</taxon>
    </lineage>
</organism>
<dbReference type="AlphaFoldDB" id="A0A3M7A9C8"/>
<dbReference type="InterPro" id="IPR018269">
    <property type="entry name" value="Ribosomal_uS13_CS"/>
</dbReference>
<evidence type="ECO:0000256" key="4">
    <source>
        <dbReference type="SAM" id="MobiDB-lite"/>
    </source>
</evidence>
<dbReference type="InterPro" id="IPR001892">
    <property type="entry name" value="Ribosomal_uS13"/>
</dbReference>
<dbReference type="VEuPathDB" id="FungiDB:BTJ68_13489"/>
<evidence type="ECO:0000256" key="1">
    <source>
        <dbReference type="ARBA" id="ARBA00008080"/>
    </source>
</evidence>
<dbReference type="PANTHER" id="PTHR10871:SF1">
    <property type="entry name" value="SMALL RIBOSOMAL SUBUNIT PROTEIN US13M"/>
    <property type="match status" value="1"/>
</dbReference>
<dbReference type="Gene3D" id="1.10.8.50">
    <property type="match status" value="1"/>
</dbReference>
<keyword evidence="2" id="KW-0689">Ribosomal protein</keyword>
<evidence type="ECO:0000256" key="2">
    <source>
        <dbReference type="ARBA" id="ARBA00022980"/>
    </source>
</evidence>
<dbReference type="PANTHER" id="PTHR10871">
    <property type="entry name" value="30S RIBOSOMAL PROTEIN S13/40S RIBOSOMAL PROTEIN S18"/>
    <property type="match status" value="1"/>
</dbReference>
<reference evidence="5 6" key="1">
    <citation type="journal article" date="2018" name="BMC Genomics">
        <title>Genomic evidence for intraspecific hybridization in a clonal and extremely halotolerant yeast.</title>
        <authorList>
            <person name="Gostincar C."/>
            <person name="Stajich J.E."/>
            <person name="Zupancic J."/>
            <person name="Zalar P."/>
            <person name="Gunde-Cimerman N."/>
        </authorList>
    </citation>
    <scope>NUCLEOTIDE SEQUENCE [LARGE SCALE GENOMIC DNA]</scope>
    <source>
        <strain evidence="5 6">EXF-6669</strain>
    </source>
</reference>
<dbReference type="GO" id="GO:0005739">
    <property type="term" value="C:mitochondrion"/>
    <property type="evidence" value="ECO:0007669"/>
    <property type="project" value="TreeGrafter"/>
</dbReference>
<dbReference type="GO" id="GO:0015935">
    <property type="term" value="C:small ribosomal subunit"/>
    <property type="evidence" value="ECO:0007669"/>
    <property type="project" value="TreeGrafter"/>
</dbReference>
<dbReference type="InterPro" id="IPR027437">
    <property type="entry name" value="Rbsml_uS13_C"/>
</dbReference>
<sequence length="214" mass="24350">MRLPSRQPPTAQPGEDQRHSIAQNGLHYDFNQTPYTFLTTAIMVFIFGVNFPEHQLVSRSLKSFYGIGPDVCTKLMSKFHIHQTAKIGALGDRQINDLAAELSTMTLENDLRRQLQENIKRLRDMGTYRGRRHAMSLPVRGQNTRSQVSQNDGDDDARQRQVMLRQLPDHDGAKAEPGGEKRLAESRFSRSSLLFSSLLCTFLASIIGRRRKPR</sequence>
<comment type="similarity">
    <text evidence="1">Belongs to the universal ribosomal protein uS13 family.</text>
</comment>
<dbReference type="SUPFAM" id="SSF46946">
    <property type="entry name" value="S13-like H2TH domain"/>
    <property type="match status" value="1"/>
</dbReference>
<feature type="region of interest" description="Disordered" evidence="4">
    <location>
        <begin position="131"/>
        <end position="157"/>
    </location>
</feature>
<dbReference type="Gene3D" id="4.10.910.10">
    <property type="entry name" value="30s ribosomal protein s13, domain 2"/>
    <property type="match status" value="1"/>
</dbReference>
<name>A0A3M7A9C8_HORWE</name>
<dbReference type="Proteomes" id="UP000271337">
    <property type="component" value="Unassembled WGS sequence"/>
</dbReference>
<dbReference type="PROSITE" id="PS50159">
    <property type="entry name" value="RIBOSOMAL_S13_2"/>
    <property type="match status" value="1"/>
</dbReference>
<keyword evidence="3" id="KW-0687">Ribonucleoprotein</keyword>
<dbReference type="PROSITE" id="PS00646">
    <property type="entry name" value="RIBOSOMAL_S13_1"/>
    <property type="match status" value="1"/>
</dbReference>
<evidence type="ECO:0000313" key="6">
    <source>
        <dbReference type="Proteomes" id="UP000271337"/>
    </source>
</evidence>
<dbReference type="InterPro" id="IPR010979">
    <property type="entry name" value="Ribosomal_uS13-like_H2TH"/>
</dbReference>
<dbReference type="EMBL" id="QWIL01000101">
    <property type="protein sequence ID" value="RMY24012.1"/>
    <property type="molecule type" value="Genomic_DNA"/>
</dbReference>
<proteinExistence type="inferred from homology"/>
<dbReference type="OrthoDB" id="525520at2759"/>
<evidence type="ECO:0000256" key="3">
    <source>
        <dbReference type="ARBA" id="ARBA00023274"/>
    </source>
</evidence>
<accession>A0A3M7A9C8</accession>